<dbReference type="RefSeq" id="WP_195171959.1">
    <property type="nucleotide sequence ID" value="NZ_CP062983.1"/>
</dbReference>
<gene>
    <name evidence="2" type="ORF">G4Y79_05820</name>
</gene>
<evidence type="ECO:0000256" key="1">
    <source>
        <dbReference type="SAM" id="Phobius"/>
    </source>
</evidence>
<keyword evidence="1" id="KW-1133">Transmembrane helix</keyword>
<keyword evidence="1" id="KW-0472">Membrane</keyword>
<dbReference type="EMBL" id="CP062983">
    <property type="protein sequence ID" value="QPC83895.1"/>
    <property type="molecule type" value="Genomic_DNA"/>
</dbReference>
<sequence>MRYRWNIGWWILPLFFWFMWGGGWWFFPMGFILLFWILPLLLSPTRSRWADQMADPRKQKQPGYGFYDEVGRYSARPYEADRYRYRSERAATERMAQDSDYYADDNDYIETADGARLRVIDDDGDHTRLTIG</sequence>
<reference evidence="2 3" key="1">
    <citation type="submission" date="2020-02" db="EMBL/GenBank/DDBJ databases">
        <authorList>
            <person name="Zheng R.K."/>
            <person name="Sun C.M."/>
        </authorList>
    </citation>
    <scope>NUCLEOTIDE SEQUENCE [LARGE SCALE GENOMIC DNA]</scope>
    <source>
        <strain evidence="3">rifampicinis</strain>
    </source>
</reference>
<dbReference type="AlphaFoldDB" id="A0A7S8IEP1"/>
<accession>A0A7S8IEP1</accession>
<evidence type="ECO:0000313" key="3">
    <source>
        <dbReference type="Proteomes" id="UP000594468"/>
    </source>
</evidence>
<keyword evidence="1" id="KW-0812">Transmembrane</keyword>
<feature type="transmembrane region" description="Helical" evidence="1">
    <location>
        <begin position="14"/>
        <end position="38"/>
    </location>
</feature>
<name>A0A7S8IEP1_9CHLR</name>
<protein>
    <submittedName>
        <fullName evidence="2">Uncharacterized protein</fullName>
    </submittedName>
</protein>
<keyword evidence="3" id="KW-1185">Reference proteome</keyword>
<evidence type="ECO:0000313" key="2">
    <source>
        <dbReference type="EMBL" id="QPC83895.1"/>
    </source>
</evidence>
<organism evidence="2 3">
    <name type="scientific">Phototrophicus methaneseepsis</name>
    <dbReference type="NCBI Taxonomy" id="2710758"/>
    <lineage>
        <taxon>Bacteria</taxon>
        <taxon>Bacillati</taxon>
        <taxon>Chloroflexota</taxon>
        <taxon>Candidatus Thermofontia</taxon>
        <taxon>Phototrophicales</taxon>
        <taxon>Phototrophicaceae</taxon>
        <taxon>Phototrophicus</taxon>
    </lineage>
</organism>
<proteinExistence type="predicted"/>
<dbReference type="Proteomes" id="UP000594468">
    <property type="component" value="Chromosome"/>
</dbReference>
<dbReference type="KEGG" id="pmet:G4Y79_05820"/>